<name>A0A1V1I395_9FIRM</name>
<proteinExistence type="predicted"/>
<dbReference type="InterPro" id="IPR013685">
    <property type="entry name" value="POTRA_FtsQ_type"/>
</dbReference>
<sequence>MKKNKKKINNSKVVIIFSLLLIIVIVLYTALNSGVFISENIEIDGNKYVESEYIIKALDINNSKNIFRYNIKDMEESLLRNKYIDEVEIKRSLPNTLKINIVEKEIVANLYNEEVYCYIDKEGNFIDKIDEDNKDNGVIIVNIDYNITDLQEIKFKNEEDRKRLLYLLESIKEEGIYKKIDNIDMTKDDSININTNDDINILLNNDEEVKYNISRLAMILTDLQNKKEKGGEIDLSTGKNALYRP</sequence>
<feature type="domain" description="POTRA" evidence="9">
    <location>
        <begin position="36"/>
        <end position="104"/>
    </location>
</feature>
<keyword evidence="5 8" id="KW-1133">Transmembrane helix</keyword>
<keyword evidence="4 8" id="KW-0812">Transmembrane</keyword>
<evidence type="ECO:0000256" key="7">
    <source>
        <dbReference type="ARBA" id="ARBA00023306"/>
    </source>
</evidence>
<evidence type="ECO:0000256" key="1">
    <source>
        <dbReference type="ARBA" id="ARBA00004370"/>
    </source>
</evidence>
<evidence type="ECO:0000256" key="8">
    <source>
        <dbReference type="SAM" id="Phobius"/>
    </source>
</evidence>
<evidence type="ECO:0000256" key="2">
    <source>
        <dbReference type="ARBA" id="ARBA00022475"/>
    </source>
</evidence>
<dbReference type="PANTHER" id="PTHR37820">
    <property type="entry name" value="CELL DIVISION PROTEIN DIVIB"/>
    <property type="match status" value="1"/>
</dbReference>
<dbReference type="GO" id="GO:0005886">
    <property type="term" value="C:plasma membrane"/>
    <property type="evidence" value="ECO:0007669"/>
    <property type="project" value="TreeGrafter"/>
</dbReference>
<dbReference type="PROSITE" id="PS51779">
    <property type="entry name" value="POTRA"/>
    <property type="match status" value="1"/>
</dbReference>
<dbReference type="GeneID" id="82206023"/>
<dbReference type="InterPro" id="IPR034746">
    <property type="entry name" value="POTRA"/>
</dbReference>
<comment type="subcellular location">
    <subcellularLocation>
        <location evidence="1">Membrane</location>
    </subcellularLocation>
</comment>
<keyword evidence="7" id="KW-0131">Cell cycle</keyword>
<dbReference type="InterPro" id="IPR050487">
    <property type="entry name" value="FtsQ_DivIB"/>
</dbReference>
<gene>
    <name evidence="10" type="ORF">CRIB_1998</name>
</gene>
<protein>
    <submittedName>
        <fullName evidence="10">FtsQ-type super POTRA domain protein</fullName>
    </submittedName>
</protein>
<dbReference type="Proteomes" id="UP000245622">
    <property type="component" value="Chromosome 1"/>
</dbReference>
<evidence type="ECO:0000256" key="4">
    <source>
        <dbReference type="ARBA" id="ARBA00022692"/>
    </source>
</evidence>
<reference evidence="10 11" key="1">
    <citation type="submission" date="2014-04" db="EMBL/GenBank/DDBJ databases">
        <authorList>
            <person name="Hornung B.V."/>
        </authorList>
    </citation>
    <scope>NUCLEOTIDE SEQUENCE [LARGE SCALE GENOMIC DNA]</scope>
    <source>
        <strain evidence="10 11">CRIB</strain>
    </source>
</reference>
<organism evidence="10 11">
    <name type="scientific">Romboutsia ilealis</name>
    <dbReference type="NCBI Taxonomy" id="1115758"/>
    <lineage>
        <taxon>Bacteria</taxon>
        <taxon>Bacillati</taxon>
        <taxon>Bacillota</taxon>
        <taxon>Clostridia</taxon>
        <taxon>Peptostreptococcales</taxon>
        <taxon>Peptostreptococcaceae</taxon>
        <taxon>Romboutsia</taxon>
    </lineage>
</organism>
<evidence type="ECO:0000256" key="5">
    <source>
        <dbReference type="ARBA" id="ARBA00022989"/>
    </source>
</evidence>
<dbReference type="InterPro" id="IPR005548">
    <property type="entry name" value="Cell_div_FtsQ/DivIB_C"/>
</dbReference>
<dbReference type="Pfam" id="PF08478">
    <property type="entry name" value="POTRA_1"/>
    <property type="match status" value="1"/>
</dbReference>
<dbReference type="KEGG" id="ril:CRIB_1998"/>
<keyword evidence="3" id="KW-0132">Cell division</keyword>
<dbReference type="Pfam" id="PF03799">
    <property type="entry name" value="FtsQ_DivIB_C"/>
    <property type="match status" value="1"/>
</dbReference>
<feature type="transmembrane region" description="Helical" evidence="8">
    <location>
        <begin position="12"/>
        <end position="31"/>
    </location>
</feature>
<keyword evidence="2" id="KW-1003">Cell membrane</keyword>
<dbReference type="AlphaFoldDB" id="A0A1V1I395"/>
<dbReference type="EMBL" id="LN555523">
    <property type="protein sequence ID" value="CED94603.1"/>
    <property type="molecule type" value="Genomic_DNA"/>
</dbReference>
<keyword evidence="11" id="KW-1185">Reference proteome</keyword>
<evidence type="ECO:0000256" key="3">
    <source>
        <dbReference type="ARBA" id="ARBA00022618"/>
    </source>
</evidence>
<dbReference type="Gene3D" id="3.10.20.310">
    <property type="entry name" value="membrane protein fhac"/>
    <property type="match status" value="1"/>
</dbReference>
<keyword evidence="6 8" id="KW-0472">Membrane</keyword>
<dbReference type="PANTHER" id="PTHR37820:SF1">
    <property type="entry name" value="CELL DIVISION PROTEIN FTSQ"/>
    <property type="match status" value="1"/>
</dbReference>
<dbReference type="GO" id="GO:0051301">
    <property type="term" value="P:cell division"/>
    <property type="evidence" value="ECO:0007669"/>
    <property type="project" value="UniProtKB-KW"/>
</dbReference>
<dbReference type="RefSeq" id="WP_180702107.1">
    <property type="nucleotide sequence ID" value="NZ_CAPEHT010000015.1"/>
</dbReference>
<evidence type="ECO:0000256" key="6">
    <source>
        <dbReference type="ARBA" id="ARBA00023136"/>
    </source>
</evidence>
<evidence type="ECO:0000313" key="11">
    <source>
        <dbReference type="Proteomes" id="UP000245622"/>
    </source>
</evidence>
<evidence type="ECO:0000313" key="10">
    <source>
        <dbReference type="EMBL" id="CED94603.1"/>
    </source>
</evidence>
<evidence type="ECO:0000259" key="9">
    <source>
        <dbReference type="PROSITE" id="PS51779"/>
    </source>
</evidence>
<accession>A0A1V1I395</accession>